<feature type="transmembrane region" description="Helical" evidence="1">
    <location>
        <begin position="87"/>
        <end position="108"/>
    </location>
</feature>
<organism evidence="2 3">
    <name type="scientific">Pseudohalioglobus sediminis</name>
    <dbReference type="NCBI Taxonomy" id="2606449"/>
    <lineage>
        <taxon>Bacteria</taxon>
        <taxon>Pseudomonadati</taxon>
        <taxon>Pseudomonadota</taxon>
        <taxon>Gammaproteobacteria</taxon>
        <taxon>Cellvibrionales</taxon>
        <taxon>Halieaceae</taxon>
        <taxon>Pseudohalioglobus</taxon>
    </lineage>
</organism>
<keyword evidence="1" id="KW-0812">Transmembrane</keyword>
<evidence type="ECO:0000313" key="3">
    <source>
        <dbReference type="Proteomes" id="UP000323708"/>
    </source>
</evidence>
<evidence type="ECO:0000256" key="1">
    <source>
        <dbReference type="SAM" id="Phobius"/>
    </source>
</evidence>
<sequence>MAAIAFDPLEYARALESSGVPREQAEVHAKAMTQVFVHNMDALVTRDYLDTRFTEFETRIEAKMDRRFAQVDARFAEMEVRFARINVMLGVILVAVAIPVLQTLLTWVS</sequence>
<dbReference type="Gene3D" id="1.20.5.340">
    <property type="match status" value="1"/>
</dbReference>
<keyword evidence="1" id="KW-0472">Membrane</keyword>
<dbReference type="RefSeq" id="WP_149612686.1">
    <property type="nucleotide sequence ID" value="NZ_VTUX01000009.1"/>
</dbReference>
<keyword evidence="1" id="KW-1133">Transmembrane helix</keyword>
<gene>
    <name evidence="2" type="ORF">F0M18_17115</name>
</gene>
<evidence type="ECO:0008006" key="4">
    <source>
        <dbReference type="Google" id="ProtNLM"/>
    </source>
</evidence>
<dbReference type="Proteomes" id="UP000323708">
    <property type="component" value="Unassembled WGS sequence"/>
</dbReference>
<keyword evidence="3" id="KW-1185">Reference proteome</keyword>
<protein>
    <recommendedName>
        <fullName evidence="4">DUF1640 domain-containing protein</fullName>
    </recommendedName>
</protein>
<proteinExistence type="predicted"/>
<evidence type="ECO:0000313" key="2">
    <source>
        <dbReference type="EMBL" id="KAA1188923.1"/>
    </source>
</evidence>
<comment type="caution">
    <text evidence="2">The sequence shown here is derived from an EMBL/GenBank/DDBJ whole genome shotgun (WGS) entry which is preliminary data.</text>
</comment>
<dbReference type="EMBL" id="VTUX01000009">
    <property type="protein sequence ID" value="KAA1188923.1"/>
    <property type="molecule type" value="Genomic_DNA"/>
</dbReference>
<accession>A0A5B0WPR0</accession>
<dbReference type="AlphaFoldDB" id="A0A5B0WPR0"/>
<reference evidence="2 3" key="1">
    <citation type="submission" date="2019-09" db="EMBL/GenBank/DDBJ databases">
        <authorList>
            <person name="Chen X.-Y."/>
        </authorList>
    </citation>
    <scope>NUCLEOTIDE SEQUENCE [LARGE SCALE GENOMIC DNA]</scope>
    <source>
        <strain evidence="2 3">NY5</strain>
    </source>
</reference>
<name>A0A5B0WPR0_9GAMM</name>